<evidence type="ECO:0000256" key="6">
    <source>
        <dbReference type="RuleBase" id="RU365047"/>
    </source>
</evidence>
<dbReference type="SUPFAM" id="SSF50182">
    <property type="entry name" value="Sm-like ribonucleoproteins"/>
    <property type="match status" value="1"/>
</dbReference>
<dbReference type="GO" id="GO:1990726">
    <property type="term" value="C:Lsm1-7-Pat1 complex"/>
    <property type="evidence" value="ECO:0007669"/>
    <property type="project" value="TreeGrafter"/>
</dbReference>
<dbReference type="PANTHER" id="PTHR15588">
    <property type="entry name" value="LSM1"/>
    <property type="match status" value="1"/>
</dbReference>
<dbReference type="GO" id="GO:0003729">
    <property type="term" value="F:mRNA binding"/>
    <property type="evidence" value="ECO:0007669"/>
    <property type="project" value="TreeGrafter"/>
</dbReference>
<evidence type="ECO:0000313" key="8">
    <source>
        <dbReference type="EMBL" id="KPV77909.1"/>
    </source>
</evidence>
<comment type="subcellular location">
    <subcellularLocation>
        <location evidence="6">Cytoplasm</location>
    </subcellularLocation>
    <subcellularLocation>
        <location evidence="6">Cytoplasm</location>
        <location evidence="6">P-body</location>
    </subcellularLocation>
</comment>
<organism evidence="8 9">
    <name type="scientific">Rhodotorula graminis (strain WP1)</name>
    <dbReference type="NCBI Taxonomy" id="578459"/>
    <lineage>
        <taxon>Eukaryota</taxon>
        <taxon>Fungi</taxon>
        <taxon>Dikarya</taxon>
        <taxon>Basidiomycota</taxon>
        <taxon>Pucciniomycotina</taxon>
        <taxon>Microbotryomycetes</taxon>
        <taxon>Sporidiobolales</taxon>
        <taxon>Sporidiobolaceae</taxon>
        <taxon>Rhodotorula</taxon>
    </lineage>
</organism>
<evidence type="ECO:0000259" key="7">
    <source>
        <dbReference type="PROSITE" id="PS52002"/>
    </source>
</evidence>
<keyword evidence="5 6" id="KW-0687">Ribonucleoprotein</keyword>
<evidence type="ECO:0000256" key="5">
    <source>
        <dbReference type="ARBA" id="ARBA00023274"/>
    </source>
</evidence>
<dbReference type="InterPro" id="IPR034104">
    <property type="entry name" value="Lsm1"/>
</dbReference>
<evidence type="ECO:0000256" key="2">
    <source>
        <dbReference type="ARBA" id="ARBA00022490"/>
    </source>
</evidence>
<dbReference type="GO" id="GO:0006397">
    <property type="term" value="P:mRNA processing"/>
    <property type="evidence" value="ECO:0007669"/>
    <property type="project" value="UniProtKB-UniRule"/>
</dbReference>
<dbReference type="InterPro" id="IPR001163">
    <property type="entry name" value="Sm_dom_euk/arc"/>
</dbReference>
<dbReference type="GeneID" id="28974161"/>
<name>A0A194SBE6_RHOGW</name>
<feature type="domain" description="Sm" evidence="7">
    <location>
        <begin position="10"/>
        <end position="87"/>
    </location>
</feature>
<dbReference type="SMART" id="SM00651">
    <property type="entry name" value="Sm"/>
    <property type="match status" value="1"/>
</dbReference>
<proteinExistence type="inferred from homology"/>
<dbReference type="PANTHER" id="PTHR15588:SF8">
    <property type="entry name" value="U6 SNRNA-ASSOCIATED SM-LIKE PROTEIN LSM1"/>
    <property type="match status" value="1"/>
</dbReference>
<dbReference type="GO" id="GO:0000932">
    <property type="term" value="C:P-body"/>
    <property type="evidence" value="ECO:0007669"/>
    <property type="project" value="UniProtKB-SubCell"/>
</dbReference>
<keyword evidence="4 6" id="KW-0694">RNA-binding</keyword>
<protein>
    <recommendedName>
        <fullName evidence="6">U6 snRNA-associated Sm-like protein LSm1</fullName>
    </recommendedName>
</protein>
<dbReference type="STRING" id="578459.A0A194SBE6"/>
<dbReference type="RefSeq" id="XP_018273958.1">
    <property type="nucleotide sequence ID" value="XM_018413712.1"/>
</dbReference>
<keyword evidence="3 6" id="KW-0507">mRNA processing</keyword>
<dbReference type="AlphaFoldDB" id="A0A194SBE6"/>
<evidence type="ECO:0000313" key="9">
    <source>
        <dbReference type="Proteomes" id="UP000053890"/>
    </source>
</evidence>
<keyword evidence="9" id="KW-1185">Reference proteome</keyword>
<comment type="similarity">
    <text evidence="1 6">Belongs to the snRNP Sm proteins family.</text>
</comment>
<dbReference type="GO" id="GO:0000290">
    <property type="term" value="P:deadenylation-dependent decapping of nuclear-transcribed mRNA"/>
    <property type="evidence" value="ECO:0007669"/>
    <property type="project" value="TreeGrafter"/>
</dbReference>
<dbReference type="InterPro" id="IPR047575">
    <property type="entry name" value="Sm"/>
</dbReference>
<dbReference type="Pfam" id="PF01423">
    <property type="entry name" value="LSM"/>
    <property type="match status" value="1"/>
</dbReference>
<evidence type="ECO:0000256" key="3">
    <source>
        <dbReference type="ARBA" id="ARBA00022664"/>
    </source>
</evidence>
<keyword evidence="2 6" id="KW-0963">Cytoplasm</keyword>
<evidence type="ECO:0000256" key="4">
    <source>
        <dbReference type="ARBA" id="ARBA00022884"/>
    </source>
</evidence>
<dbReference type="PROSITE" id="PS52002">
    <property type="entry name" value="SM"/>
    <property type="match status" value="1"/>
</dbReference>
<sequence>MDPLGNLQFTTSGALIELVDKKVLVHLRDDRKLIGVLRSYDQYANLVLTQTIERLYHPATKAYAQTERGVFLVRGENVVLLGEVDLDLEDAPLAALTLVPWPHLAAVIASEQKAKLAAKHARERVLLARQGFGDEGGEGDAY</sequence>
<dbReference type="OrthoDB" id="10263346at2759"/>
<dbReference type="InterPro" id="IPR010920">
    <property type="entry name" value="LSM_dom_sf"/>
</dbReference>
<dbReference type="Proteomes" id="UP000053890">
    <property type="component" value="Unassembled WGS sequence"/>
</dbReference>
<dbReference type="CDD" id="cd01728">
    <property type="entry name" value="LSm1"/>
    <property type="match status" value="1"/>
</dbReference>
<dbReference type="InterPro" id="IPR044642">
    <property type="entry name" value="PTHR15588"/>
</dbReference>
<accession>A0A194SBE6</accession>
<dbReference type="Gene3D" id="2.30.30.100">
    <property type="match status" value="1"/>
</dbReference>
<gene>
    <name evidence="6" type="primary">LSM1</name>
    <name evidence="8" type="ORF">RHOBADRAFT_40452</name>
</gene>
<reference evidence="8 9" key="1">
    <citation type="journal article" date="2015" name="Front. Microbiol.">
        <title>Genome sequence of the plant growth promoting endophytic yeast Rhodotorula graminis WP1.</title>
        <authorList>
            <person name="Firrincieli A."/>
            <person name="Otillar R."/>
            <person name="Salamov A."/>
            <person name="Schmutz J."/>
            <person name="Khan Z."/>
            <person name="Redman R.S."/>
            <person name="Fleck N.D."/>
            <person name="Lindquist E."/>
            <person name="Grigoriev I.V."/>
            <person name="Doty S.L."/>
        </authorList>
    </citation>
    <scope>NUCLEOTIDE SEQUENCE [LARGE SCALE GENOMIC DNA]</scope>
    <source>
        <strain evidence="8 9">WP1</strain>
    </source>
</reference>
<evidence type="ECO:0000256" key="1">
    <source>
        <dbReference type="ARBA" id="ARBA00006850"/>
    </source>
</evidence>
<comment type="function">
    <text evidence="6">Component of the cytoplasmic LSM1-LSM7 complex which is involved in mRNA degradation.</text>
</comment>
<dbReference type="OMA" id="VFVGNRY"/>
<dbReference type="EMBL" id="KQ474073">
    <property type="protein sequence ID" value="KPV77909.1"/>
    <property type="molecule type" value="Genomic_DNA"/>
</dbReference>
<dbReference type="GO" id="GO:1990904">
    <property type="term" value="C:ribonucleoprotein complex"/>
    <property type="evidence" value="ECO:0007669"/>
    <property type="project" value="UniProtKB-KW"/>
</dbReference>
<comment type="subunit">
    <text evidence="6">Component of the heptameric LSM1-LSM7 complex that forms a seven-membered ring structure with a donut shape.</text>
</comment>